<dbReference type="HAMAP" id="MF_00031">
    <property type="entry name" value="DNA_HJ_migration_RuvA"/>
    <property type="match status" value="1"/>
</dbReference>
<organism evidence="8">
    <name type="scientific">hydrothermal vent metagenome</name>
    <dbReference type="NCBI Taxonomy" id="652676"/>
    <lineage>
        <taxon>unclassified sequences</taxon>
        <taxon>metagenomes</taxon>
        <taxon>ecological metagenomes</taxon>
    </lineage>
</organism>
<protein>
    <submittedName>
        <fullName evidence="8">Holliday junction DNA helicase RuvA</fullName>
    </submittedName>
</protein>
<evidence type="ECO:0000256" key="1">
    <source>
        <dbReference type="ARBA" id="ARBA00022490"/>
    </source>
</evidence>
<keyword evidence="2" id="KW-0227">DNA damage</keyword>
<dbReference type="Pfam" id="PF07499">
    <property type="entry name" value="RuvA_C"/>
    <property type="match status" value="1"/>
</dbReference>
<dbReference type="Pfam" id="PF01330">
    <property type="entry name" value="RuvA_N"/>
    <property type="match status" value="1"/>
</dbReference>
<dbReference type="GO" id="GO:0006281">
    <property type="term" value="P:DNA repair"/>
    <property type="evidence" value="ECO:0007669"/>
    <property type="project" value="UniProtKB-KW"/>
</dbReference>
<reference evidence="8" key="1">
    <citation type="submission" date="2016-10" db="EMBL/GenBank/DDBJ databases">
        <authorList>
            <person name="de Groot N.N."/>
        </authorList>
    </citation>
    <scope>NUCLEOTIDE SEQUENCE</scope>
</reference>
<dbReference type="EMBL" id="FPHQ01000031">
    <property type="protein sequence ID" value="SFV76068.1"/>
    <property type="molecule type" value="Genomic_DNA"/>
</dbReference>
<keyword evidence="8" id="KW-0378">Hydrolase</keyword>
<evidence type="ECO:0000256" key="2">
    <source>
        <dbReference type="ARBA" id="ARBA00022763"/>
    </source>
</evidence>
<proteinExistence type="inferred from homology"/>
<dbReference type="Gene3D" id="1.10.8.10">
    <property type="entry name" value="DNA helicase RuvA subunit, C-terminal domain"/>
    <property type="match status" value="1"/>
</dbReference>
<gene>
    <name evidence="6" type="ORF">MNB_SUP05-10-698</name>
    <name evidence="7" type="ORF">MNB_SUP05-13-680</name>
    <name evidence="8" type="ORF">MNB_SUP05-7-44</name>
</gene>
<dbReference type="GO" id="GO:0005524">
    <property type="term" value="F:ATP binding"/>
    <property type="evidence" value="ECO:0007669"/>
    <property type="project" value="InterPro"/>
</dbReference>
<evidence type="ECO:0000313" key="8">
    <source>
        <dbReference type="EMBL" id="SFV84435.1"/>
    </source>
</evidence>
<evidence type="ECO:0000313" key="6">
    <source>
        <dbReference type="EMBL" id="SFV76068.1"/>
    </source>
</evidence>
<feature type="domain" description="Helix-hairpin-helix DNA-binding motif class 1" evidence="5">
    <location>
        <begin position="107"/>
        <end position="126"/>
    </location>
</feature>
<keyword evidence="4" id="KW-0234">DNA repair</keyword>
<dbReference type="InterPro" id="IPR010994">
    <property type="entry name" value="RuvA_2-like"/>
</dbReference>
<dbReference type="GO" id="GO:0003677">
    <property type="term" value="F:DNA binding"/>
    <property type="evidence" value="ECO:0007669"/>
    <property type="project" value="UniProtKB-KW"/>
</dbReference>
<sequence length="196" mass="21434">MIGQLTGKILEKNPPEILLEVNGIGYEILCPMSTFYEMGADTNLVLHTHLHIKEDAHTLYGFISKDEKILFRELIRVNGIGPKVALAILSHLNVASLMNAVAHEDDVLLAKTPGIGKKTAQKLIVELKDRLENLSLSSTANQQITASANINPNTKQALAALQSLGFKVKEAERMLAAISDDSLSTEELIRLALQNK</sequence>
<feature type="domain" description="Helix-hairpin-helix DNA-binding motif class 1" evidence="5">
    <location>
        <begin position="72"/>
        <end position="91"/>
    </location>
</feature>
<evidence type="ECO:0000256" key="3">
    <source>
        <dbReference type="ARBA" id="ARBA00023125"/>
    </source>
</evidence>
<dbReference type="CDD" id="cd14332">
    <property type="entry name" value="UBA_RuvA_C"/>
    <property type="match status" value="1"/>
</dbReference>
<dbReference type="InterPro" id="IPR000085">
    <property type="entry name" value="RuvA"/>
</dbReference>
<dbReference type="InterPro" id="IPR011114">
    <property type="entry name" value="RuvA_C"/>
</dbReference>
<dbReference type="Gene3D" id="1.10.150.20">
    <property type="entry name" value="5' to 3' exonuclease, C-terminal subdomain"/>
    <property type="match status" value="1"/>
</dbReference>
<dbReference type="SUPFAM" id="SSF50249">
    <property type="entry name" value="Nucleic acid-binding proteins"/>
    <property type="match status" value="1"/>
</dbReference>
<dbReference type="GO" id="GO:0009378">
    <property type="term" value="F:four-way junction helicase activity"/>
    <property type="evidence" value="ECO:0007669"/>
    <property type="project" value="InterPro"/>
</dbReference>
<dbReference type="InterPro" id="IPR013849">
    <property type="entry name" value="DNA_helicase_Holl-junc_RuvA_I"/>
</dbReference>
<dbReference type="InterPro" id="IPR036267">
    <property type="entry name" value="RuvA_C_sf"/>
</dbReference>
<dbReference type="Pfam" id="PF14520">
    <property type="entry name" value="HHH_5"/>
    <property type="match status" value="1"/>
</dbReference>
<dbReference type="NCBIfam" id="TIGR00084">
    <property type="entry name" value="ruvA"/>
    <property type="match status" value="1"/>
</dbReference>
<dbReference type="SMART" id="SM00278">
    <property type="entry name" value="HhH1"/>
    <property type="match status" value="2"/>
</dbReference>
<dbReference type="SUPFAM" id="SSF46929">
    <property type="entry name" value="DNA helicase RuvA subunit, C-terminal domain"/>
    <property type="match status" value="1"/>
</dbReference>
<dbReference type="InterPro" id="IPR003583">
    <property type="entry name" value="Hlx-hairpin-Hlx_DNA-bd_motif"/>
</dbReference>
<keyword evidence="1" id="KW-0963">Cytoplasm</keyword>
<evidence type="ECO:0000259" key="5">
    <source>
        <dbReference type="SMART" id="SM00278"/>
    </source>
</evidence>
<accession>A0A1W1DS08</accession>
<keyword evidence="8" id="KW-0347">Helicase</keyword>
<keyword evidence="8" id="KW-0067">ATP-binding</keyword>
<evidence type="ECO:0000313" key="7">
    <source>
        <dbReference type="EMBL" id="SFV80431.1"/>
    </source>
</evidence>
<dbReference type="Gene3D" id="2.40.50.140">
    <property type="entry name" value="Nucleic acid-binding proteins"/>
    <property type="match status" value="1"/>
</dbReference>
<dbReference type="EMBL" id="FPHU01000075">
    <property type="protein sequence ID" value="SFV80431.1"/>
    <property type="molecule type" value="Genomic_DNA"/>
</dbReference>
<dbReference type="GO" id="GO:0009379">
    <property type="term" value="C:Holliday junction helicase complex"/>
    <property type="evidence" value="ECO:0007669"/>
    <property type="project" value="InterPro"/>
</dbReference>
<dbReference type="SUPFAM" id="SSF47781">
    <property type="entry name" value="RuvA domain 2-like"/>
    <property type="match status" value="1"/>
</dbReference>
<dbReference type="AlphaFoldDB" id="A0A1W1DS08"/>
<keyword evidence="3" id="KW-0238">DNA-binding</keyword>
<dbReference type="InterPro" id="IPR012340">
    <property type="entry name" value="NA-bd_OB-fold"/>
</dbReference>
<dbReference type="GO" id="GO:0006310">
    <property type="term" value="P:DNA recombination"/>
    <property type="evidence" value="ECO:0007669"/>
    <property type="project" value="InterPro"/>
</dbReference>
<name>A0A1W1DS08_9ZZZZ</name>
<evidence type="ECO:0000256" key="4">
    <source>
        <dbReference type="ARBA" id="ARBA00023204"/>
    </source>
</evidence>
<keyword evidence="8" id="KW-0547">Nucleotide-binding</keyword>
<dbReference type="EMBL" id="FPHW01000133">
    <property type="protein sequence ID" value="SFV84435.1"/>
    <property type="molecule type" value="Genomic_DNA"/>
</dbReference>